<evidence type="ECO:0000256" key="2">
    <source>
        <dbReference type="ARBA" id="ARBA00022475"/>
    </source>
</evidence>
<dbReference type="InterPro" id="IPR051449">
    <property type="entry name" value="ABC-2_transporter_component"/>
</dbReference>
<comment type="caution">
    <text evidence="8">The sequence shown here is derived from an EMBL/GenBank/DDBJ whole genome shotgun (WGS) entry which is preliminary data.</text>
</comment>
<feature type="transmembrane region" description="Helical" evidence="6">
    <location>
        <begin position="306"/>
        <end position="329"/>
    </location>
</feature>
<name>A0AAE3QSE3_9BACT</name>
<feature type="domain" description="ABC-2 type transporter transmembrane" evidence="7">
    <location>
        <begin position="19"/>
        <end position="414"/>
    </location>
</feature>
<evidence type="ECO:0000256" key="5">
    <source>
        <dbReference type="ARBA" id="ARBA00023136"/>
    </source>
</evidence>
<dbReference type="AlphaFoldDB" id="A0AAE3QSE3"/>
<evidence type="ECO:0000256" key="1">
    <source>
        <dbReference type="ARBA" id="ARBA00004651"/>
    </source>
</evidence>
<dbReference type="Gene3D" id="3.40.190.10">
    <property type="entry name" value="Periplasmic binding protein-like II"/>
    <property type="match status" value="1"/>
</dbReference>
<feature type="transmembrane region" description="Helical" evidence="6">
    <location>
        <begin position="21"/>
        <end position="44"/>
    </location>
</feature>
<evidence type="ECO:0000256" key="3">
    <source>
        <dbReference type="ARBA" id="ARBA00022692"/>
    </source>
</evidence>
<keyword evidence="3 6" id="KW-0812">Transmembrane</keyword>
<dbReference type="Pfam" id="PF12698">
    <property type="entry name" value="ABC2_membrane_3"/>
    <property type="match status" value="1"/>
</dbReference>
<dbReference type="GO" id="GO:0005886">
    <property type="term" value="C:plasma membrane"/>
    <property type="evidence" value="ECO:0007669"/>
    <property type="project" value="UniProtKB-SubCell"/>
</dbReference>
<dbReference type="GO" id="GO:0140359">
    <property type="term" value="F:ABC-type transporter activity"/>
    <property type="evidence" value="ECO:0007669"/>
    <property type="project" value="InterPro"/>
</dbReference>
<dbReference type="PANTHER" id="PTHR30294">
    <property type="entry name" value="MEMBRANE COMPONENT OF ABC TRANSPORTER YHHJ-RELATED"/>
    <property type="match status" value="1"/>
</dbReference>
<keyword evidence="4 6" id="KW-1133">Transmembrane helix</keyword>
<keyword evidence="5 6" id="KW-0472">Membrane</keyword>
<dbReference type="PROSITE" id="PS51257">
    <property type="entry name" value="PROKAR_LIPOPROTEIN"/>
    <property type="match status" value="1"/>
</dbReference>
<evidence type="ECO:0000313" key="9">
    <source>
        <dbReference type="Proteomes" id="UP001241110"/>
    </source>
</evidence>
<reference evidence="8" key="1">
    <citation type="submission" date="2023-05" db="EMBL/GenBank/DDBJ databases">
        <authorList>
            <person name="Zhang X."/>
        </authorList>
    </citation>
    <scope>NUCLEOTIDE SEQUENCE</scope>
    <source>
        <strain evidence="8">YF14B1</strain>
    </source>
</reference>
<feature type="transmembrane region" description="Helical" evidence="6">
    <location>
        <begin position="241"/>
        <end position="261"/>
    </location>
</feature>
<dbReference type="Proteomes" id="UP001241110">
    <property type="component" value="Unassembled WGS sequence"/>
</dbReference>
<gene>
    <name evidence="8" type="ORF">QNI16_28565</name>
</gene>
<feature type="transmembrane region" description="Helical" evidence="6">
    <location>
        <begin position="392"/>
        <end position="414"/>
    </location>
</feature>
<evidence type="ECO:0000259" key="7">
    <source>
        <dbReference type="Pfam" id="PF12698"/>
    </source>
</evidence>
<proteinExistence type="predicted"/>
<evidence type="ECO:0000313" key="8">
    <source>
        <dbReference type="EMBL" id="MDJ1484485.1"/>
    </source>
</evidence>
<feature type="transmembrane region" description="Helical" evidence="6">
    <location>
        <begin position="367"/>
        <end position="386"/>
    </location>
</feature>
<organism evidence="8 9">
    <name type="scientific">Xanthocytophaga flava</name>
    <dbReference type="NCBI Taxonomy" id="3048013"/>
    <lineage>
        <taxon>Bacteria</taxon>
        <taxon>Pseudomonadati</taxon>
        <taxon>Bacteroidota</taxon>
        <taxon>Cytophagia</taxon>
        <taxon>Cytophagales</taxon>
        <taxon>Rhodocytophagaceae</taxon>
        <taxon>Xanthocytophaga</taxon>
    </lineage>
</organism>
<dbReference type="EMBL" id="JASJOS010000015">
    <property type="protein sequence ID" value="MDJ1484485.1"/>
    <property type="molecule type" value="Genomic_DNA"/>
</dbReference>
<evidence type="ECO:0000256" key="4">
    <source>
        <dbReference type="ARBA" id="ARBA00022989"/>
    </source>
</evidence>
<dbReference type="InterPro" id="IPR013525">
    <property type="entry name" value="ABC2_TM"/>
</dbReference>
<dbReference type="SUPFAM" id="SSF53850">
    <property type="entry name" value="Periplasmic binding protein-like II"/>
    <property type="match status" value="1"/>
</dbReference>
<evidence type="ECO:0000256" key="6">
    <source>
        <dbReference type="SAM" id="Phobius"/>
    </source>
</evidence>
<dbReference type="PANTHER" id="PTHR30294:SF29">
    <property type="entry name" value="MULTIDRUG ABC TRANSPORTER PERMEASE YBHS-RELATED"/>
    <property type="match status" value="1"/>
</dbReference>
<feature type="transmembrane region" description="Helical" evidence="6">
    <location>
        <begin position="341"/>
        <end position="360"/>
    </location>
</feature>
<protein>
    <submittedName>
        <fullName evidence="8">ABC transporter permease</fullName>
    </submittedName>
</protein>
<sequence>MRIISLIIQREYLVRVRKKSFLIMTILGPVLLACIYIVPAYLMLREGEKRTIAVIDESGLFSQSFENNKNISFAPINTSLAVAKEQVRQDKYYAVLYIPKSILDKTHNREVELFSKKGASIEVEDKVQETIQKKIQDLQLKQANIDTDLLKQIESYEIAVNTANLEEEKEQESNVIASSIVGYISAFIIYISIFLYGVQVMRGILEEKTNRIVEVMISSVKPFQLMMGKIIGIALVGLTQFLLWLLLGFGIIYGTAQTLGIDQQTMMQQVENRQPGLSQLKEVQKKPGLQAKDIYKGLATINFTKIIACLLFYFLFGYLMYSALFAAVGAASDADTDTQQFMFPISVPLIFSIVIATYIVQNPDSSIAFWTSIIPLTSPIIMLIRLPFNPPLWEIALSMALLIGGFLATTWLAARIYRVGILMYGKKVSYKELSKWLFYKG</sequence>
<comment type="subcellular location">
    <subcellularLocation>
        <location evidence="1">Cell membrane</location>
        <topology evidence="1">Multi-pass membrane protein</topology>
    </subcellularLocation>
</comment>
<keyword evidence="2" id="KW-1003">Cell membrane</keyword>
<accession>A0AAE3QSE3</accession>
<feature type="transmembrane region" description="Helical" evidence="6">
    <location>
        <begin position="180"/>
        <end position="200"/>
    </location>
</feature>
<dbReference type="RefSeq" id="WP_313985854.1">
    <property type="nucleotide sequence ID" value="NZ_JASJOS010000015.1"/>
</dbReference>